<keyword evidence="2" id="KW-1185">Reference proteome</keyword>
<evidence type="ECO:0000313" key="1">
    <source>
        <dbReference type="EMBL" id="KAG5187778.1"/>
    </source>
</evidence>
<comment type="caution">
    <text evidence="1">The sequence shown here is derived from an EMBL/GenBank/DDBJ whole genome shotgun (WGS) entry which is preliminary data.</text>
</comment>
<evidence type="ECO:0000313" key="2">
    <source>
        <dbReference type="Proteomes" id="UP000664859"/>
    </source>
</evidence>
<name>A0A836CJP2_9STRA</name>
<reference evidence="1" key="1">
    <citation type="submission" date="2021-02" db="EMBL/GenBank/DDBJ databases">
        <title>First Annotated Genome of the Yellow-green Alga Tribonema minus.</title>
        <authorList>
            <person name="Mahan K.M."/>
        </authorList>
    </citation>
    <scope>NUCLEOTIDE SEQUENCE</scope>
    <source>
        <strain evidence="1">UTEX B ZZ1240</strain>
    </source>
</reference>
<accession>A0A836CJP2</accession>
<protein>
    <submittedName>
        <fullName evidence="1">Uncharacterized protein</fullName>
    </submittedName>
</protein>
<organism evidence="1 2">
    <name type="scientific">Tribonema minus</name>
    <dbReference type="NCBI Taxonomy" id="303371"/>
    <lineage>
        <taxon>Eukaryota</taxon>
        <taxon>Sar</taxon>
        <taxon>Stramenopiles</taxon>
        <taxon>Ochrophyta</taxon>
        <taxon>PX clade</taxon>
        <taxon>Xanthophyceae</taxon>
        <taxon>Tribonematales</taxon>
        <taxon>Tribonemataceae</taxon>
        <taxon>Tribonema</taxon>
    </lineage>
</organism>
<dbReference type="EMBL" id="JAFCMP010000082">
    <property type="protein sequence ID" value="KAG5187778.1"/>
    <property type="molecule type" value="Genomic_DNA"/>
</dbReference>
<sequence length="272" mass="29588">MTSHFDWCPDFELAEADAEQQRHVFDELQRRDDWLLAKRPWLLPGPNLWSAELAAAATEAANLAAEREAMALVLSDISPSISTGVRTLSFILDVMGTRLLEVTEAADSEGVARPSGMLSVFVTTGSAAVETPERLGSALRCGIDTLALANSCAAQEAAGASGSVQVVQRLQQLSMRVSHQAMRGAIRARRTNLLFELPALAAERSLPLTLDAWAQAASAVIGAGRDVAQQKALLIWLSQRVRPWPVWWRTFLCYAAAEAGHLAILQYLMHDD</sequence>
<proteinExistence type="predicted"/>
<dbReference type="Proteomes" id="UP000664859">
    <property type="component" value="Unassembled WGS sequence"/>
</dbReference>
<gene>
    <name evidence="1" type="ORF">JKP88DRAFT_353588</name>
</gene>
<dbReference type="AlphaFoldDB" id="A0A836CJP2"/>